<evidence type="ECO:0000256" key="2">
    <source>
        <dbReference type="ARBA" id="ARBA00022448"/>
    </source>
</evidence>
<sequence>MTAAKTREPGGSWLESLAGSPWPWLLPLAAILLATFVFPIFEIVRLSLTDASLVGGGYEYTLGSYGSLLTSPYFTDMLTATAVFVFFSVLFQMLLGFLIALAVDQGARRGMRASIVTRTAVLSAWAIPGVIIGIIWSILYQQSEAGVLNYLLGLVGLGPVPFLSDPEFALASVTLANIWRGTAFSMILIYAGLQTLPDDVLEAARVDGASAFQSLTRVVLPLLAPILFINLVIVSIETFNTFDMVLALTGGGPGRATEVIALSIYNQIFQQFDLGPGAATAVLLLAVNAVMTAVYIRLLQREEEVA</sequence>
<dbReference type="GO" id="GO:0055085">
    <property type="term" value="P:transmembrane transport"/>
    <property type="evidence" value="ECO:0007669"/>
    <property type="project" value="InterPro"/>
</dbReference>
<feature type="transmembrane region" description="Helical" evidence="7">
    <location>
        <begin position="22"/>
        <end position="41"/>
    </location>
</feature>
<dbReference type="OrthoDB" id="9805974at2"/>
<evidence type="ECO:0000256" key="1">
    <source>
        <dbReference type="ARBA" id="ARBA00004651"/>
    </source>
</evidence>
<name>A0A510HP43_9ACTN</name>
<dbReference type="RefSeq" id="WP_143528449.1">
    <property type="nucleotide sequence ID" value="NZ_AP019791.1"/>
</dbReference>
<dbReference type="Gene3D" id="1.10.3720.10">
    <property type="entry name" value="MetI-like"/>
    <property type="match status" value="1"/>
</dbReference>
<protein>
    <submittedName>
        <fullName evidence="9">Sugar ABC transporter permease</fullName>
    </submittedName>
</protein>
<feature type="transmembrane region" description="Helical" evidence="7">
    <location>
        <begin position="168"/>
        <end position="193"/>
    </location>
</feature>
<keyword evidence="4 7" id="KW-0812">Transmembrane</keyword>
<keyword evidence="10" id="KW-1185">Reference proteome</keyword>
<keyword evidence="6 7" id="KW-0472">Membrane</keyword>
<dbReference type="PANTHER" id="PTHR43005">
    <property type="entry name" value="BLR7065 PROTEIN"/>
    <property type="match status" value="1"/>
</dbReference>
<evidence type="ECO:0000313" key="9">
    <source>
        <dbReference type="EMBL" id="BBL80447.1"/>
    </source>
</evidence>
<dbReference type="GO" id="GO:0005886">
    <property type="term" value="C:plasma membrane"/>
    <property type="evidence" value="ECO:0007669"/>
    <property type="project" value="UniProtKB-SubCell"/>
</dbReference>
<dbReference type="AlphaFoldDB" id="A0A510HP43"/>
<feature type="transmembrane region" description="Helical" evidence="7">
    <location>
        <begin position="214"/>
        <end position="236"/>
    </location>
</feature>
<dbReference type="InterPro" id="IPR035906">
    <property type="entry name" value="MetI-like_sf"/>
</dbReference>
<dbReference type="Proteomes" id="UP000318065">
    <property type="component" value="Chromosome"/>
</dbReference>
<dbReference type="CDD" id="cd06261">
    <property type="entry name" value="TM_PBP2"/>
    <property type="match status" value="1"/>
</dbReference>
<comment type="similarity">
    <text evidence="7">Belongs to the binding-protein-dependent transport system permease family.</text>
</comment>
<dbReference type="PROSITE" id="PS50928">
    <property type="entry name" value="ABC_TM1"/>
    <property type="match status" value="1"/>
</dbReference>
<evidence type="ECO:0000256" key="6">
    <source>
        <dbReference type="ARBA" id="ARBA00023136"/>
    </source>
</evidence>
<feature type="transmembrane region" description="Helical" evidence="7">
    <location>
        <begin position="278"/>
        <end position="298"/>
    </location>
</feature>
<accession>A0A510HP43</accession>
<evidence type="ECO:0000256" key="7">
    <source>
        <dbReference type="RuleBase" id="RU363032"/>
    </source>
</evidence>
<dbReference type="SUPFAM" id="SSF161098">
    <property type="entry name" value="MetI-like"/>
    <property type="match status" value="1"/>
</dbReference>
<evidence type="ECO:0000256" key="3">
    <source>
        <dbReference type="ARBA" id="ARBA00022475"/>
    </source>
</evidence>
<keyword evidence="3" id="KW-1003">Cell membrane</keyword>
<dbReference type="PANTHER" id="PTHR43005:SF1">
    <property type="entry name" value="SPERMIDINE_PUTRESCINE TRANSPORT SYSTEM PERMEASE PROTEIN"/>
    <property type="match status" value="1"/>
</dbReference>
<evidence type="ECO:0000256" key="5">
    <source>
        <dbReference type="ARBA" id="ARBA00022989"/>
    </source>
</evidence>
<comment type="subcellular location">
    <subcellularLocation>
        <location evidence="1 7">Cell membrane</location>
        <topology evidence="1 7">Multi-pass membrane protein</topology>
    </subcellularLocation>
</comment>
<evidence type="ECO:0000259" key="8">
    <source>
        <dbReference type="PROSITE" id="PS50928"/>
    </source>
</evidence>
<dbReference type="InterPro" id="IPR000515">
    <property type="entry name" value="MetI-like"/>
</dbReference>
<evidence type="ECO:0000313" key="10">
    <source>
        <dbReference type="Proteomes" id="UP000318065"/>
    </source>
</evidence>
<evidence type="ECO:0000256" key="4">
    <source>
        <dbReference type="ARBA" id="ARBA00022692"/>
    </source>
</evidence>
<feature type="domain" description="ABC transmembrane type-1" evidence="8">
    <location>
        <begin position="78"/>
        <end position="295"/>
    </location>
</feature>
<keyword evidence="2 7" id="KW-0813">Transport</keyword>
<feature type="transmembrane region" description="Helical" evidence="7">
    <location>
        <begin position="115"/>
        <end position="139"/>
    </location>
</feature>
<dbReference type="Pfam" id="PF00528">
    <property type="entry name" value="BPD_transp_1"/>
    <property type="match status" value="1"/>
</dbReference>
<reference evidence="9" key="1">
    <citation type="journal article" date="2019" name="Microbiol. Resour. Announc.">
        <title>Complete Genome Sequence of Rubrobacter xylanophilus Strain AA3-22, Isolated from Arima Onsen in Japan.</title>
        <authorList>
            <person name="Tomariguchi N."/>
            <person name="Miyazaki K."/>
        </authorList>
    </citation>
    <scope>NUCLEOTIDE SEQUENCE [LARGE SCALE GENOMIC DNA]</scope>
    <source>
        <strain evidence="9">AA3-22</strain>
    </source>
</reference>
<feature type="transmembrane region" description="Helical" evidence="7">
    <location>
        <begin position="80"/>
        <end position="103"/>
    </location>
</feature>
<proteinExistence type="inferred from homology"/>
<dbReference type="EMBL" id="AP019791">
    <property type="protein sequence ID" value="BBL80447.1"/>
    <property type="molecule type" value="Genomic_DNA"/>
</dbReference>
<gene>
    <name evidence="9" type="ORF">RxyAA322_23010</name>
</gene>
<organism evidence="9 10">
    <name type="scientific">Rubrobacter xylanophilus</name>
    <dbReference type="NCBI Taxonomy" id="49319"/>
    <lineage>
        <taxon>Bacteria</taxon>
        <taxon>Bacillati</taxon>
        <taxon>Actinomycetota</taxon>
        <taxon>Rubrobacteria</taxon>
        <taxon>Rubrobacterales</taxon>
        <taxon>Rubrobacteraceae</taxon>
        <taxon>Rubrobacter</taxon>
    </lineage>
</organism>
<keyword evidence="5 7" id="KW-1133">Transmembrane helix</keyword>